<dbReference type="SUPFAM" id="SSF51445">
    <property type="entry name" value="(Trans)glycosidases"/>
    <property type="match status" value="1"/>
</dbReference>
<dbReference type="Pfam" id="PF02446">
    <property type="entry name" value="Glyco_hydro_77"/>
    <property type="match status" value="1"/>
</dbReference>
<comment type="catalytic activity">
    <reaction evidence="1 10">
        <text>Transfers a segment of a (1-&gt;4)-alpha-D-glucan to a new position in an acceptor, which may be glucose or a (1-&gt;4)-alpha-D-glucan.</text>
        <dbReference type="EC" id="2.4.1.25"/>
    </reaction>
</comment>
<comment type="similarity">
    <text evidence="2 10">Belongs to the disproportionating enzyme family.</text>
</comment>
<dbReference type="RefSeq" id="WP_066783135.1">
    <property type="nucleotide sequence ID" value="NZ_LWQS01000032.1"/>
</dbReference>
<dbReference type="Gene3D" id="3.20.20.80">
    <property type="entry name" value="Glycosidases"/>
    <property type="match status" value="1"/>
</dbReference>
<evidence type="ECO:0000256" key="3">
    <source>
        <dbReference type="ARBA" id="ARBA00012560"/>
    </source>
</evidence>
<keyword evidence="7 10" id="KW-0119">Carbohydrate metabolism</keyword>
<dbReference type="EMBL" id="LWQS01000032">
    <property type="protein sequence ID" value="OAN48395.1"/>
    <property type="molecule type" value="Genomic_DNA"/>
</dbReference>
<comment type="caution">
    <text evidence="11">The sequence shown here is derived from an EMBL/GenBank/DDBJ whole genome shotgun (WGS) entry which is preliminary data.</text>
</comment>
<evidence type="ECO:0000256" key="4">
    <source>
        <dbReference type="ARBA" id="ARBA00020295"/>
    </source>
</evidence>
<dbReference type="GO" id="GO:0005975">
    <property type="term" value="P:carbohydrate metabolic process"/>
    <property type="evidence" value="ECO:0007669"/>
    <property type="project" value="InterPro"/>
</dbReference>
<organism evidence="11 12">
    <name type="scientific">Chloroflexus islandicus</name>
    <dbReference type="NCBI Taxonomy" id="1707952"/>
    <lineage>
        <taxon>Bacteria</taxon>
        <taxon>Bacillati</taxon>
        <taxon>Chloroflexota</taxon>
        <taxon>Chloroflexia</taxon>
        <taxon>Chloroflexales</taxon>
        <taxon>Chloroflexineae</taxon>
        <taxon>Chloroflexaceae</taxon>
        <taxon>Chloroflexus</taxon>
    </lineage>
</organism>
<accession>A0A178MK29</accession>
<evidence type="ECO:0000256" key="5">
    <source>
        <dbReference type="ARBA" id="ARBA00022676"/>
    </source>
</evidence>
<keyword evidence="12" id="KW-1185">Reference proteome</keyword>
<evidence type="ECO:0000256" key="10">
    <source>
        <dbReference type="RuleBase" id="RU361207"/>
    </source>
</evidence>
<reference evidence="11 12" key="1">
    <citation type="submission" date="2016-04" db="EMBL/GenBank/DDBJ databases">
        <title>Chloroflexus islandicus sp. nov., a thermophilic filamentous anoxygenic phototrophic bacterium from geyser Strokkur (Iceland).</title>
        <authorList>
            <person name="Gaisin V.A."/>
            <person name="Kalashnikov A.M."/>
            <person name="Sukhacheva M.V."/>
            <person name="Grouzdev D.S."/>
            <person name="Ivanov T.M."/>
            <person name="Kuznetsov B."/>
            <person name="Gorlenko V.M."/>
        </authorList>
    </citation>
    <scope>NUCLEOTIDE SEQUENCE [LARGE SCALE GENOMIC DNA]</scope>
    <source>
        <strain evidence="12">isl-2</strain>
    </source>
</reference>
<evidence type="ECO:0000256" key="7">
    <source>
        <dbReference type="ARBA" id="ARBA00023277"/>
    </source>
</evidence>
<dbReference type="PANTHER" id="PTHR32438">
    <property type="entry name" value="4-ALPHA-GLUCANOTRANSFERASE DPE1, CHLOROPLASTIC/AMYLOPLASTIC"/>
    <property type="match status" value="1"/>
</dbReference>
<proteinExistence type="inferred from homology"/>
<evidence type="ECO:0000256" key="2">
    <source>
        <dbReference type="ARBA" id="ARBA00005684"/>
    </source>
</evidence>
<dbReference type="STRING" id="1707952.A6A03_08430"/>
<keyword evidence="6 10" id="KW-0808">Transferase</keyword>
<evidence type="ECO:0000313" key="11">
    <source>
        <dbReference type="EMBL" id="OAN48395.1"/>
    </source>
</evidence>
<dbReference type="PANTHER" id="PTHR32438:SF5">
    <property type="entry name" value="4-ALPHA-GLUCANOTRANSFERASE DPE1, CHLOROPLASTIC_AMYLOPLASTIC"/>
    <property type="match status" value="1"/>
</dbReference>
<evidence type="ECO:0000256" key="8">
    <source>
        <dbReference type="ARBA" id="ARBA00031423"/>
    </source>
</evidence>
<dbReference type="NCBIfam" id="NF011080">
    <property type="entry name" value="PRK14508.1-3"/>
    <property type="match status" value="1"/>
</dbReference>
<dbReference type="Proteomes" id="UP000078287">
    <property type="component" value="Unassembled WGS sequence"/>
</dbReference>
<dbReference type="NCBIfam" id="TIGR00217">
    <property type="entry name" value="malQ"/>
    <property type="match status" value="1"/>
</dbReference>
<dbReference type="GO" id="GO:0004134">
    <property type="term" value="F:4-alpha-glucanotransferase activity"/>
    <property type="evidence" value="ECO:0007669"/>
    <property type="project" value="UniProtKB-EC"/>
</dbReference>
<evidence type="ECO:0000256" key="1">
    <source>
        <dbReference type="ARBA" id="ARBA00000439"/>
    </source>
</evidence>
<dbReference type="NCBIfam" id="NF011079">
    <property type="entry name" value="PRK14508.1-2"/>
    <property type="match status" value="1"/>
</dbReference>
<gene>
    <name evidence="11" type="ORF">A6A03_08430</name>
</gene>
<protein>
    <recommendedName>
        <fullName evidence="4 10">4-alpha-glucanotransferase</fullName>
        <ecNumber evidence="3 10">2.4.1.25</ecNumber>
    </recommendedName>
    <alternativeName>
        <fullName evidence="8 10">Amylomaltase</fullName>
    </alternativeName>
    <alternativeName>
        <fullName evidence="9 10">Disproportionating enzyme</fullName>
    </alternativeName>
</protein>
<keyword evidence="5 10" id="KW-0328">Glycosyltransferase</keyword>
<sequence>MQLPRASGILLHPSSLPGPWGIGDLGPMAYRFVDFLAAAGQTLWQVLPLGPTGYGDSPYQCFSAFAGNPLLINIDDLIDHGLLTSAEARAALGGLPGDRVDFGALIPAKQALLRSSFERFRSGQGTRFHQAYTAFCAANGEWLDDYALFMAIKEAQGGGSWHDWRPELRDRHPAALECMRRELAGAIEYHQYVQFLFFRQWQALKEYANQREVLIIGDAPIFVADDSADVWANRELFFVDSSGMPTVVAGVPPDYFSATGQRWGNPLYRWEKMAATGYRWWVARMRQSFTLYDVLRLDHFRGFEAYWEVPASAPTAVEGRWAPGPGADLFKTLQAELGDLPIIAEDLGLITPEVDELRLAFDLPGMKVLQFAFGDDATNPYLPHNYTANYVVYTGTHDNDTSVGWFATLDANTRAAVLTYLGRDEQTVDIAWDLMRLGLMSVANYAITPLQDVLRLGSEARMNTPGRLGGNWAWRCPAEALSEELARQLRQLTRAYGRLQPAKT</sequence>
<evidence type="ECO:0000256" key="9">
    <source>
        <dbReference type="ARBA" id="ARBA00031501"/>
    </source>
</evidence>
<dbReference type="EC" id="2.4.1.25" evidence="3 10"/>
<dbReference type="OrthoDB" id="9811841at2"/>
<name>A0A178MK29_9CHLR</name>
<evidence type="ECO:0000313" key="12">
    <source>
        <dbReference type="Proteomes" id="UP000078287"/>
    </source>
</evidence>
<dbReference type="AlphaFoldDB" id="A0A178MK29"/>
<dbReference type="InterPro" id="IPR003385">
    <property type="entry name" value="Glyco_hydro_77"/>
</dbReference>
<dbReference type="InterPro" id="IPR017853">
    <property type="entry name" value="GH"/>
</dbReference>
<evidence type="ECO:0000256" key="6">
    <source>
        <dbReference type="ARBA" id="ARBA00022679"/>
    </source>
</evidence>